<comment type="caution">
    <text evidence="2">The sequence shown here is derived from an EMBL/GenBank/DDBJ whole genome shotgun (WGS) entry which is preliminary data.</text>
</comment>
<dbReference type="Proteomes" id="UP000299102">
    <property type="component" value="Unassembled WGS sequence"/>
</dbReference>
<dbReference type="AlphaFoldDB" id="A0A4C1ZP26"/>
<reference evidence="2 3" key="1">
    <citation type="journal article" date="2019" name="Commun. Biol.">
        <title>The bagworm genome reveals a unique fibroin gene that provides high tensile strength.</title>
        <authorList>
            <person name="Kono N."/>
            <person name="Nakamura H."/>
            <person name="Ohtoshi R."/>
            <person name="Tomita M."/>
            <person name="Numata K."/>
            <person name="Arakawa K."/>
        </authorList>
    </citation>
    <scope>NUCLEOTIDE SEQUENCE [LARGE SCALE GENOMIC DNA]</scope>
</reference>
<sequence>MAGLSNSDFKGNIDVASISNVNNKIKFARLIYRERSARPRACGSTRICHPLHRRKRLASQYNAANGRGRPAGAHSQNNYRHNRINSVIRPLQAGGQRACAVRSADEAGLFSSI</sequence>
<evidence type="ECO:0000256" key="1">
    <source>
        <dbReference type="SAM" id="MobiDB-lite"/>
    </source>
</evidence>
<feature type="compositionally biased region" description="Low complexity" evidence="1">
    <location>
        <begin position="62"/>
        <end position="73"/>
    </location>
</feature>
<gene>
    <name evidence="2" type="ORF">EVAR_16004_1</name>
</gene>
<keyword evidence="3" id="KW-1185">Reference proteome</keyword>
<feature type="region of interest" description="Disordered" evidence="1">
    <location>
        <begin position="60"/>
        <end position="80"/>
    </location>
</feature>
<protein>
    <submittedName>
        <fullName evidence="2">Uncharacterized protein</fullName>
    </submittedName>
</protein>
<accession>A0A4C1ZP26</accession>
<organism evidence="2 3">
    <name type="scientific">Eumeta variegata</name>
    <name type="common">Bagworm moth</name>
    <name type="synonym">Eumeta japonica</name>
    <dbReference type="NCBI Taxonomy" id="151549"/>
    <lineage>
        <taxon>Eukaryota</taxon>
        <taxon>Metazoa</taxon>
        <taxon>Ecdysozoa</taxon>
        <taxon>Arthropoda</taxon>
        <taxon>Hexapoda</taxon>
        <taxon>Insecta</taxon>
        <taxon>Pterygota</taxon>
        <taxon>Neoptera</taxon>
        <taxon>Endopterygota</taxon>
        <taxon>Lepidoptera</taxon>
        <taxon>Glossata</taxon>
        <taxon>Ditrysia</taxon>
        <taxon>Tineoidea</taxon>
        <taxon>Psychidae</taxon>
        <taxon>Oiketicinae</taxon>
        <taxon>Eumeta</taxon>
    </lineage>
</organism>
<dbReference type="EMBL" id="BGZK01001927">
    <property type="protein sequence ID" value="GBP88377.1"/>
    <property type="molecule type" value="Genomic_DNA"/>
</dbReference>
<evidence type="ECO:0000313" key="2">
    <source>
        <dbReference type="EMBL" id="GBP88377.1"/>
    </source>
</evidence>
<proteinExistence type="predicted"/>
<evidence type="ECO:0000313" key="3">
    <source>
        <dbReference type="Proteomes" id="UP000299102"/>
    </source>
</evidence>
<name>A0A4C1ZP26_EUMVA</name>